<keyword evidence="3 8" id="KW-0812">Transmembrane</keyword>
<dbReference type="EMBL" id="AGEL01000006">
    <property type="protein sequence ID" value="EHO17101.1"/>
    <property type="molecule type" value="Genomic_DNA"/>
</dbReference>
<feature type="transmembrane region" description="Helical" evidence="8">
    <location>
        <begin position="141"/>
        <end position="161"/>
    </location>
</feature>
<keyword evidence="10" id="KW-1185">Reference proteome</keyword>
<keyword evidence="7 8" id="KW-0464">Manganese</keyword>
<evidence type="ECO:0000256" key="2">
    <source>
        <dbReference type="ARBA" id="ARBA00022475"/>
    </source>
</evidence>
<dbReference type="Pfam" id="PF02659">
    <property type="entry name" value="Mntp"/>
    <property type="match status" value="1"/>
</dbReference>
<sequence>MTIQPSFILNSILLGVGLAMDAVSVSVANGLEDPGISRKKSFGIAGTFAFFQWLMPMLGWFFVTFLLSLFRVIAPFLPFVSLALLLYIGGKLALEGIRGDSEETPDSGIGLKALLLQGIATSIDALSVGFTLASYRAAEALLSSVLIALTTFFLCLGALHAGKQAGAVLNRQAKVIGGLILIIIGARIFITG</sequence>
<dbReference type="PANTHER" id="PTHR35529">
    <property type="entry name" value="MANGANESE EFFLUX PUMP MNTP-RELATED"/>
    <property type="match status" value="1"/>
</dbReference>
<dbReference type="Proteomes" id="UP000018466">
    <property type="component" value="Unassembled WGS sequence"/>
</dbReference>
<proteinExistence type="inferred from homology"/>
<name>A0AA36Y560_9FIRM</name>
<keyword evidence="2 8" id="KW-1003">Cell membrane</keyword>
<keyword evidence="6 8" id="KW-0472">Membrane</keyword>
<dbReference type="AlphaFoldDB" id="A0AA36Y560"/>
<dbReference type="InterPro" id="IPR003810">
    <property type="entry name" value="Mntp/YtaF"/>
</dbReference>
<dbReference type="HAMAP" id="MF_01521">
    <property type="entry name" value="MntP_pump"/>
    <property type="match status" value="1"/>
</dbReference>
<comment type="similarity">
    <text evidence="8">Belongs to the MntP (TC 9.B.29) family.</text>
</comment>
<evidence type="ECO:0000256" key="6">
    <source>
        <dbReference type="ARBA" id="ARBA00023136"/>
    </source>
</evidence>
<evidence type="ECO:0000256" key="7">
    <source>
        <dbReference type="ARBA" id="ARBA00023211"/>
    </source>
</evidence>
<evidence type="ECO:0000256" key="8">
    <source>
        <dbReference type="HAMAP-Rule" id="MF_01521"/>
    </source>
</evidence>
<evidence type="ECO:0000256" key="5">
    <source>
        <dbReference type="ARBA" id="ARBA00023065"/>
    </source>
</evidence>
<dbReference type="GO" id="GO:0005886">
    <property type="term" value="C:plasma membrane"/>
    <property type="evidence" value="ECO:0007669"/>
    <property type="project" value="UniProtKB-SubCell"/>
</dbReference>
<comment type="function">
    <text evidence="8">Probably functions as a manganese efflux pump.</text>
</comment>
<keyword evidence="4 8" id="KW-1133">Transmembrane helix</keyword>
<feature type="transmembrane region" description="Helical" evidence="8">
    <location>
        <begin position="73"/>
        <end position="94"/>
    </location>
</feature>
<feature type="transmembrane region" description="Helical" evidence="8">
    <location>
        <begin position="12"/>
        <end position="31"/>
    </location>
</feature>
<keyword evidence="1 8" id="KW-0813">Transport</keyword>
<organism evidence="9 10">
    <name type="scientific">Stomatobaculum longum</name>
    <dbReference type="NCBI Taxonomy" id="796942"/>
    <lineage>
        <taxon>Bacteria</taxon>
        <taxon>Bacillati</taxon>
        <taxon>Bacillota</taxon>
        <taxon>Clostridia</taxon>
        <taxon>Lachnospirales</taxon>
        <taxon>Lachnospiraceae</taxon>
        <taxon>Stomatobaculum</taxon>
    </lineage>
</organism>
<feature type="transmembrane region" description="Helical" evidence="8">
    <location>
        <begin position="173"/>
        <end position="190"/>
    </location>
</feature>
<evidence type="ECO:0000256" key="4">
    <source>
        <dbReference type="ARBA" id="ARBA00022989"/>
    </source>
</evidence>
<dbReference type="GeneID" id="86940477"/>
<keyword evidence="5 8" id="KW-0406">Ion transport</keyword>
<dbReference type="PANTHER" id="PTHR35529:SF1">
    <property type="entry name" value="MANGANESE EFFLUX PUMP MNTP-RELATED"/>
    <property type="match status" value="1"/>
</dbReference>
<comment type="subcellular location">
    <subcellularLocation>
        <location evidence="8">Cell membrane</location>
        <topology evidence="8">Multi-pass membrane protein</topology>
    </subcellularLocation>
</comment>
<evidence type="ECO:0000313" key="10">
    <source>
        <dbReference type="Proteomes" id="UP000018466"/>
    </source>
</evidence>
<evidence type="ECO:0000256" key="3">
    <source>
        <dbReference type="ARBA" id="ARBA00022692"/>
    </source>
</evidence>
<evidence type="ECO:0000256" key="1">
    <source>
        <dbReference type="ARBA" id="ARBA00022448"/>
    </source>
</evidence>
<protein>
    <recommendedName>
        <fullName evidence="8">Putative manganese efflux pump MntP</fullName>
    </recommendedName>
</protein>
<dbReference type="RefSeq" id="WP_009532533.1">
    <property type="nucleotide sequence ID" value="NZ_CAJPPX010000086.1"/>
</dbReference>
<gene>
    <name evidence="8" type="primary">mntP</name>
    <name evidence="9" type="ORF">HMPREF9623_00700</name>
</gene>
<feature type="transmembrane region" description="Helical" evidence="8">
    <location>
        <begin position="43"/>
        <end position="67"/>
    </location>
</feature>
<dbReference type="GO" id="GO:0005384">
    <property type="term" value="F:manganese ion transmembrane transporter activity"/>
    <property type="evidence" value="ECO:0007669"/>
    <property type="project" value="UniProtKB-UniRule"/>
</dbReference>
<dbReference type="InterPro" id="IPR022929">
    <property type="entry name" value="Put_MntP"/>
</dbReference>
<evidence type="ECO:0000313" key="9">
    <source>
        <dbReference type="EMBL" id="EHO17101.1"/>
    </source>
</evidence>
<comment type="caution">
    <text evidence="9">The sequence shown here is derived from an EMBL/GenBank/DDBJ whole genome shotgun (WGS) entry which is preliminary data.</text>
</comment>
<reference evidence="9 10" key="1">
    <citation type="submission" date="2011-10" db="EMBL/GenBank/DDBJ databases">
        <title>The Genome Sequence of Lachnospiraceae bacterium ACC2.</title>
        <authorList>
            <consortium name="The Broad Institute Genome Sequencing Platform"/>
            <person name="Earl A."/>
            <person name="Ward D."/>
            <person name="Feldgarden M."/>
            <person name="Gevers D."/>
            <person name="Sizova M."/>
            <person name="Hazen A."/>
            <person name="Epstein S."/>
            <person name="Young S.K."/>
            <person name="Zeng Q."/>
            <person name="Gargeya S."/>
            <person name="Fitzgerald M."/>
            <person name="Haas B."/>
            <person name="Abouelleil A."/>
            <person name="Alvarado L."/>
            <person name="Arachchi H.M."/>
            <person name="Berlin A."/>
            <person name="Brown A."/>
            <person name="Chapman S.B."/>
            <person name="Chen Z."/>
            <person name="Dunbar C."/>
            <person name="Freedman E."/>
            <person name="Gearin G."/>
            <person name="Goldberg J."/>
            <person name="Griggs A."/>
            <person name="Gujja S."/>
            <person name="Heiman D."/>
            <person name="Howarth C."/>
            <person name="Larson L."/>
            <person name="Lui A."/>
            <person name="MacDonald P.J.P."/>
            <person name="Montmayeur A."/>
            <person name="Murphy C."/>
            <person name="Neiman D."/>
            <person name="Pearson M."/>
            <person name="Priest M."/>
            <person name="Roberts A."/>
            <person name="Saif S."/>
            <person name="Shea T."/>
            <person name="Shenoy N."/>
            <person name="Sisk P."/>
            <person name="Stolte C."/>
            <person name="Sykes S."/>
            <person name="Wortman J."/>
            <person name="Nusbaum C."/>
            <person name="Birren B."/>
        </authorList>
    </citation>
    <scope>NUCLEOTIDE SEQUENCE [LARGE SCALE GENOMIC DNA]</scope>
    <source>
        <strain evidence="9 10">ACC2</strain>
    </source>
</reference>
<accession>A0AA36Y560</accession>